<evidence type="ECO:0000256" key="1">
    <source>
        <dbReference type="SAM" id="MobiDB-lite"/>
    </source>
</evidence>
<accession>A0A4S2JEJ7</accession>
<proteinExistence type="predicted"/>
<feature type="compositionally biased region" description="Basic and acidic residues" evidence="1">
    <location>
        <begin position="42"/>
        <end position="56"/>
    </location>
</feature>
<organism evidence="2 3">
    <name type="scientific">Temnothorax longispinosus</name>
    <dbReference type="NCBI Taxonomy" id="300112"/>
    <lineage>
        <taxon>Eukaryota</taxon>
        <taxon>Metazoa</taxon>
        <taxon>Ecdysozoa</taxon>
        <taxon>Arthropoda</taxon>
        <taxon>Hexapoda</taxon>
        <taxon>Insecta</taxon>
        <taxon>Pterygota</taxon>
        <taxon>Neoptera</taxon>
        <taxon>Endopterygota</taxon>
        <taxon>Hymenoptera</taxon>
        <taxon>Apocrita</taxon>
        <taxon>Aculeata</taxon>
        <taxon>Formicoidea</taxon>
        <taxon>Formicidae</taxon>
        <taxon>Myrmicinae</taxon>
        <taxon>Temnothorax</taxon>
    </lineage>
</organism>
<dbReference type="Proteomes" id="UP000310200">
    <property type="component" value="Unassembled WGS sequence"/>
</dbReference>
<dbReference type="EMBL" id="QBLH01003812">
    <property type="protein sequence ID" value="TGZ32757.1"/>
    <property type="molecule type" value="Genomic_DNA"/>
</dbReference>
<name>A0A4S2JEJ7_9HYME</name>
<keyword evidence="3" id="KW-1185">Reference proteome</keyword>
<sequence>MADNPIIQLFLTSLKKNADKRYVHLVSEKTYKRRLGIGFEERRDNETRSDSLDRQLHGPLSPRQCQRARRRRRAEGERRAWSDSKTYGEAYMLLAFIARYFCRTSAFGSQKRHASLSANSRRRRLMEISCNDCQVQKQCNEEFEEACARNDDALRYRPPSPFPADSLQTKMISHLRSSSRFQRKYDFMQTVNYGYKTCSKERMHLK</sequence>
<dbReference type="AlphaFoldDB" id="A0A4S2JEJ7"/>
<reference evidence="2 3" key="1">
    <citation type="journal article" date="2019" name="Philos. Trans. R. Soc. Lond., B, Biol. Sci.">
        <title>Ant behaviour and brain gene expression of defending hosts depend on the ecological success of the intruding social parasite.</title>
        <authorList>
            <person name="Kaur R."/>
            <person name="Stoldt M."/>
            <person name="Jongepier E."/>
            <person name="Feldmeyer B."/>
            <person name="Menzel F."/>
            <person name="Bornberg-Bauer E."/>
            <person name="Foitzik S."/>
        </authorList>
    </citation>
    <scope>NUCLEOTIDE SEQUENCE [LARGE SCALE GENOMIC DNA]</scope>
    <source>
        <tissue evidence="2">Whole body</tissue>
    </source>
</reference>
<protein>
    <submittedName>
        <fullName evidence="2">Uncharacterized protein</fullName>
    </submittedName>
</protein>
<feature type="region of interest" description="Disordered" evidence="1">
    <location>
        <begin position="42"/>
        <end position="79"/>
    </location>
</feature>
<gene>
    <name evidence="2" type="ORF">DBV15_00958</name>
</gene>
<evidence type="ECO:0000313" key="3">
    <source>
        <dbReference type="Proteomes" id="UP000310200"/>
    </source>
</evidence>
<comment type="caution">
    <text evidence="2">The sequence shown here is derived from an EMBL/GenBank/DDBJ whole genome shotgun (WGS) entry which is preliminary data.</text>
</comment>
<evidence type="ECO:0000313" key="2">
    <source>
        <dbReference type="EMBL" id="TGZ32757.1"/>
    </source>
</evidence>